<protein>
    <submittedName>
        <fullName evidence="2">Uncharacterized protein</fullName>
    </submittedName>
</protein>
<evidence type="ECO:0000256" key="1">
    <source>
        <dbReference type="SAM" id="MobiDB-lite"/>
    </source>
</evidence>
<proteinExistence type="predicted"/>
<feature type="compositionally biased region" description="Basic and acidic residues" evidence="1">
    <location>
        <begin position="174"/>
        <end position="184"/>
    </location>
</feature>
<feature type="region of interest" description="Disordered" evidence="1">
    <location>
        <begin position="163"/>
        <end position="184"/>
    </location>
</feature>
<accession>A0A0J9X6W5</accession>
<evidence type="ECO:0000313" key="2">
    <source>
        <dbReference type="EMBL" id="CDO52960.1"/>
    </source>
</evidence>
<dbReference type="AlphaFoldDB" id="A0A0J9X6W5"/>
<comment type="caution">
    <text evidence="2">The sequence shown here is derived from an EMBL/GenBank/DDBJ whole genome shotgun (WGS) entry which is preliminary data.</text>
</comment>
<dbReference type="EMBL" id="CCBN010000004">
    <property type="protein sequence ID" value="CDO52960.1"/>
    <property type="molecule type" value="Genomic_DNA"/>
</dbReference>
<dbReference type="Proteomes" id="UP000242525">
    <property type="component" value="Unassembled WGS sequence"/>
</dbReference>
<sequence>MDHTRTDYSQIQSWQDDYVQVLKSPLLTRVQSIDKTIETQQVRSEQRTGSPLSMHPLPIPMVKQKWKQHQPSLMLSYEAHQLPKDSSALLETPVNVLAVTYSPLDELRHSLVTAETFRESRFMVPPLKESDVERTPQPSKPTVLPEAQSSMLHLVNSNLQVTKSALHSSSTTSENKETSRVGEKRSEIQVIGLQENCDLRKRNKLINRCRSLLKSFCSSLFRCHKSPSPAASSFSFEYSDKHIK</sequence>
<gene>
    <name evidence="2" type="ORF">BN980_GECA04s02094g</name>
</gene>
<reference evidence="2" key="1">
    <citation type="submission" date="2014-03" db="EMBL/GenBank/DDBJ databases">
        <authorList>
            <person name="Casaregola S."/>
        </authorList>
    </citation>
    <scope>NUCLEOTIDE SEQUENCE [LARGE SCALE GENOMIC DNA]</scope>
    <source>
        <strain evidence="2">CLIB 918</strain>
    </source>
</reference>
<name>A0A0J9X6W5_GEOCN</name>
<evidence type="ECO:0000313" key="3">
    <source>
        <dbReference type="Proteomes" id="UP000242525"/>
    </source>
</evidence>
<keyword evidence="3" id="KW-1185">Reference proteome</keyword>
<organism evidence="2 3">
    <name type="scientific">Geotrichum candidum</name>
    <name type="common">Oospora lactis</name>
    <name type="synonym">Dipodascus geotrichum</name>
    <dbReference type="NCBI Taxonomy" id="1173061"/>
    <lineage>
        <taxon>Eukaryota</taxon>
        <taxon>Fungi</taxon>
        <taxon>Dikarya</taxon>
        <taxon>Ascomycota</taxon>
        <taxon>Saccharomycotina</taxon>
        <taxon>Dipodascomycetes</taxon>
        <taxon>Dipodascales</taxon>
        <taxon>Dipodascaceae</taxon>
        <taxon>Geotrichum</taxon>
    </lineage>
</organism>